<evidence type="ECO:0000313" key="1">
    <source>
        <dbReference type="EMBL" id="MED1202571.1"/>
    </source>
</evidence>
<dbReference type="Proteomes" id="UP001341444">
    <property type="component" value="Unassembled WGS sequence"/>
</dbReference>
<dbReference type="RefSeq" id="WP_066265438.1">
    <property type="nucleotide sequence ID" value="NZ_JARMAB010000006.1"/>
</dbReference>
<reference evidence="1 2" key="1">
    <citation type="submission" date="2023-03" db="EMBL/GenBank/DDBJ databases">
        <title>Bacillus Genome Sequencing.</title>
        <authorList>
            <person name="Dunlap C."/>
        </authorList>
    </citation>
    <scope>NUCLEOTIDE SEQUENCE [LARGE SCALE GENOMIC DNA]</scope>
    <source>
        <strain evidence="1 2">B-23453</strain>
    </source>
</reference>
<gene>
    <name evidence="1" type="ORF">P4T90_05625</name>
</gene>
<comment type="caution">
    <text evidence="1">The sequence shown here is derived from an EMBL/GenBank/DDBJ whole genome shotgun (WGS) entry which is preliminary data.</text>
</comment>
<keyword evidence="2" id="KW-1185">Reference proteome</keyword>
<evidence type="ECO:0000313" key="2">
    <source>
        <dbReference type="Proteomes" id="UP001341444"/>
    </source>
</evidence>
<protein>
    <submittedName>
        <fullName evidence="1">Uncharacterized protein</fullName>
    </submittedName>
</protein>
<dbReference type="EMBL" id="JARMAB010000006">
    <property type="protein sequence ID" value="MED1202571.1"/>
    <property type="molecule type" value="Genomic_DNA"/>
</dbReference>
<name>A0ABU6MD24_9BACI</name>
<accession>A0ABU6MD24</accession>
<organism evidence="1 2">
    <name type="scientific">Heyndrickxia acidicola</name>
    <dbReference type="NCBI Taxonomy" id="209389"/>
    <lineage>
        <taxon>Bacteria</taxon>
        <taxon>Bacillati</taxon>
        <taxon>Bacillota</taxon>
        <taxon>Bacilli</taxon>
        <taxon>Bacillales</taxon>
        <taxon>Bacillaceae</taxon>
        <taxon>Heyndrickxia</taxon>
    </lineage>
</organism>
<proteinExistence type="predicted"/>
<sequence>MRKFLTFGTSALAITMLSPTSSSPPNYEYLQSSNQKAMINVIEKTSSVVRNNALNNNIKTSVFNWNKMSSELFSEAREFTKEEAEAHYNALNKVSTIRGKRFNL</sequence>